<proteinExistence type="inferred from homology"/>
<evidence type="ECO:0000256" key="5">
    <source>
        <dbReference type="ARBA" id="ARBA00023136"/>
    </source>
</evidence>
<keyword evidence="10" id="KW-0479">Metal-binding</keyword>
<protein>
    <recommendedName>
        <fullName evidence="10">Fluoride-specific ion channel FluC</fullName>
    </recommendedName>
</protein>
<evidence type="ECO:0000256" key="7">
    <source>
        <dbReference type="ARBA" id="ARBA00035120"/>
    </source>
</evidence>
<feature type="binding site" evidence="10">
    <location>
        <position position="76"/>
    </location>
    <ligand>
        <name>Na(+)</name>
        <dbReference type="ChEBI" id="CHEBI:29101"/>
        <note>structural</note>
    </ligand>
</feature>
<evidence type="ECO:0000313" key="12">
    <source>
        <dbReference type="Proteomes" id="UP000529310"/>
    </source>
</evidence>
<keyword evidence="2 10" id="KW-1003">Cell membrane</keyword>
<feature type="transmembrane region" description="Helical" evidence="10">
    <location>
        <begin position="65"/>
        <end position="81"/>
    </location>
</feature>
<keyword evidence="10" id="KW-0915">Sodium</keyword>
<evidence type="ECO:0000256" key="8">
    <source>
        <dbReference type="ARBA" id="ARBA00035585"/>
    </source>
</evidence>
<keyword evidence="6 10" id="KW-0407">Ion channel</keyword>
<reference evidence="11 12" key="1">
    <citation type="submission" date="2020-08" db="EMBL/GenBank/DDBJ databases">
        <title>Sequencing the genomes of 1000 actinobacteria strains.</title>
        <authorList>
            <person name="Klenk H.-P."/>
        </authorList>
    </citation>
    <scope>NUCLEOTIDE SEQUENCE [LARGE SCALE GENOMIC DNA]</scope>
    <source>
        <strain evidence="11 12">DSM 27099</strain>
    </source>
</reference>
<sequence>MSSWVVALIAAAGGVGAGARFALDSFVTSRTSKYLPYGTVLINISGSAVLGFVVGLSISQVLPEAWAAVVATGFLGGYTTFSTASTQTVDLVRGRKFGAALIYSGGMFGGALAAAAGGVLLADAISY</sequence>
<dbReference type="PANTHER" id="PTHR28259:SF1">
    <property type="entry name" value="FLUORIDE EXPORT PROTEIN 1-RELATED"/>
    <property type="match status" value="1"/>
</dbReference>
<keyword evidence="4 10" id="KW-1133">Transmembrane helix</keyword>
<comment type="similarity">
    <text evidence="7 10">Belongs to the fluoride channel Fluc/FEX (TC 1.A.43) family.</text>
</comment>
<dbReference type="HAMAP" id="MF_00454">
    <property type="entry name" value="FluC"/>
    <property type="match status" value="1"/>
</dbReference>
<evidence type="ECO:0000256" key="10">
    <source>
        <dbReference type="HAMAP-Rule" id="MF_00454"/>
    </source>
</evidence>
<evidence type="ECO:0000256" key="3">
    <source>
        <dbReference type="ARBA" id="ARBA00022692"/>
    </source>
</evidence>
<name>A0A7W4V2B7_9MICO</name>
<evidence type="ECO:0000256" key="9">
    <source>
        <dbReference type="ARBA" id="ARBA00049940"/>
    </source>
</evidence>
<dbReference type="Proteomes" id="UP000529310">
    <property type="component" value="Unassembled WGS sequence"/>
</dbReference>
<dbReference type="GO" id="GO:0140114">
    <property type="term" value="P:cellular detoxification of fluoride"/>
    <property type="evidence" value="ECO:0007669"/>
    <property type="project" value="UniProtKB-UniRule"/>
</dbReference>
<dbReference type="InterPro" id="IPR003691">
    <property type="entry name" value="FluC"/>
</dbReference>
<gene>
    <name evidence="10" type="primary">fluC</name>
    <name evidence="10" type="synonym">crcB</name>
    <name evidence="11" type="ORF">FHX49_000825</name>
</gene>
<evidence type="ECO:0000256" key="4">
    <source>
        <dbReference type="ARBA" id="ARBA00022989"/>
    </source>
</evidence>
<evidence type="ECO:0000256" key="1">
    <source>
        <dbReference type="ARBA" id="ARBA00004651"/>
    </source>
</evidence>
<dbReference type="AlphaFoldDB" id="A0A7W4V2B7"/>
<comment type="activity regulation">
    <text evidence="10">Na(+) is not transported, but it plays an essential structural role and its presence is essential for fluoride channel function.</text>
</comment>
<keyword evidence="12" id="KW-1185">Reference proteome</keyword>
<keyword evidence="10" id="KW-0406">Ion transport</keyword>
<dbReference type="GO" id="GO:0005886">
    <property type="term" value="C:plasma membrane"/>
    <property type="evidence" value="ECO:0007669"/>
    <property type="project" value="UniProtKB-SubCell"/>
</dbReference>
<dbReference type="Pfam" id="PF02537">
    <property type="entry name" value="CRCB"/>
    <property type="match status" value="1"/>
</dbReference>
<comment type="function">
    <text evidence="9 10">Fluoride-specific ion channel. Important for reducing fluoride concentration in the cell, thus reducing its toxicity.</text>
</comment>
<comment type="catalytic activity">
    <reaction evidence="8">
        <text>fluoride(in) = fluoride(out)</text>
        <dbReference type="Rhea" id="RHEA:76159"/>
        <dbReference type="ChEBI" id="CHEBI:17051"/>
    </reaction>
    <physiologicalReaction direction="left-to-right" evidence="8">
        <dbReference type="Rhea" id="RHEA:76160"/>
    </physiologicalReaction>
</comment>
<comment type="subcellular location">
    <subcellularLocation>
        <location evidence="1 10">Cell membrane</location>
        <topology evidence="1 10">Multi-pass membrane protein</topology>
    </subcellularLocation>
</comment>
<keyword evidence="10" id="KW-0813">Transport</keyword>
<feature type="transmembrane region" description="Helical" evidence="10">
    <location>
        <begin position="34"/>
        <end position="58"/>
    </location>
</feature>
<accession>A0A7W4V2B7</accession>
<feature type="binding site" evidence="10">
    <location>
        <position position="79"/>
    </location>
    <ligand>
        <name>Na(+)</name>
        <dbReference type="ChEBI" id="CHEBI:29101"/>
        <note>structural</note>
    </ligand>
</feature>
<dbReference type="PANTHER" id="PTHR28259">
    <property type="entry name" value="FLUORIDE EXPORT PROTEIN 1-RELATED"/>
    <property type="match status" value="1"/>
</dbReference>
<dbReference type="GO" id="GO:0062054">
    <property type="term" value="F:fluoride channel activity"/>
    <property type="evidence" value="ECO:0007669"/>
    <property type="project" value="UniProtKB-UniRule"/>
</dbReference>
<feature type="transmembrane region" description="Helical" evidence="10">
    <location>
        <begin position="101"/>
        <end position="122"/>
    </location>
</feature>
<dbReference type="RefSeq" id="WP_165140094.1">
    <property type="nucleotide sequence ID" value="NZ_CP049255.1"/>
</dbReference>
<evidence type="ECO:0000256" key="2">
    <source>
        <dbReference type="ARBA" id="ARBA00022475"/>
    </source>
</evidence>
<organism evidence="11 12">
    <name type="scientific">Microbacterium endophyticum</name>
    <dbReference type="NCBI Taxonomy" id="1526412"/>
    <lineage>
        <taxon>Bacteria</taxon>
        <taxon>Bacillati</taxon>
        <taxon>Actinomycetota</taxon>
        <taxon>Actinomycetes</taxon>
        <taxon>Micrococcales</taxon>
        <taxon>Microbacteriaceae</taxon>
        <taxon>Microbacterium</taxon>
    </lineage>
</organism>
<comment type="caution">
    <text evidence="11">The sequence shown here is derived from an EMBL/GenBank/DDBJ whole genome shotgun (WGS) entry which is preliminary data.</text>
</comment>
<keyword evidence="3 10" id="KW-0812">Transmembrane</keyword>
<dbReference type="GO" id="GO:0046872">
    <property type="term" value="F:metal ion binding"/>
    <property type="evidence" value="ECO:0007669"/>
    <property type="project" value="UniProtKB-KW"/>
</dbReference>
<evidence type="ECO:0000313" key="11">
    <source>
        <dbReference type="EMBL" id="MBB2975259.1"/>
    </source>
</evidence>
<keyword evidence="5 10" id="KW-0472">Membrane</keyword>
<dbReference type="EMBL" id="JACHWQ010000002">
    <property type="protein sequence ID" value="MBB2975259.1"/>
    <property type="molecule type" value="Genomic_DNA"/>
</dbReference>
<evidence type="ECO:0000256" key="6">
    <source>
        <dbReference type="ARBA" id="ARBA00023303"/>
    </source>
</evidence>